<dbReference type="InterPro" id="IPR029068">
    <property type="entry name" value="Glyas_Bleomycin-R_OHBP_Dase"/>
</dbReference>
<evidence type="ECO:0000259" key="1">
    <source>
        <dbReference type="Pfam" id="PF00903"/>
    </source>
</evidence>
<dbReference type="PANTHER" id="PTHR33990:SF1">
    <property type="entry name" value="PROTEIN YJDN"/>
    <property type="match status" value="1"/>
</dbReference>
<accession>A0A5B2VWU8</accession>
<reference evidence="2 3" key="2">
    <citation type="submission" date="2019-09" db="EMBL/GenBank/DDBJ databases">
        <authorList>
            <person name="Jin C."/>
        </authorList>
    </citation>
    <scope>NUCLEOTIDE SEQUENCE [LARGE SCALE GENOMIC DNA]</scope>
    <source>
        <strain evidence="2 3">BN140078</strain>
    </source>
</reference>
<protein>
    <submittedName>
        <fullName evidence="2">VOC family protein</fullName>
    </submittedName>
</protein>
<evidence type="ECO:0000313" key="3">
    <source>
        <dbReference type="Proteomes" id="UP000324611"/>
    </source>
</evidence>
<dbReference type="EMBL" id="VUOC01000002">
    <property type="protein sequence ID" value="KAA2243254.1"/>
    <property type="molecule type" value="Genomic_DNA"/>
</dbReference>
<dbReference type="InterPro" id="IPR028973">
    <property type="entry name" value="PhnB-like"/>
</dbReference>
<gene>
    <name evidence="2" type="ORF">F0L74_12135</name>
</gene>
<dbReference type="PANTHER" id="PTHR33990">
    <property type="entry name" value="PROTEIN YJDN-RELATED"/>
    <property type="match status" value="1"/>
</dbReference>
<keyword evidence="3" id="KW-1185">Reference proteome</keyword>
<organism evidence="2 3">
    <name type="scientific">Chitinophaga agrisoli</name>
    <dbReference type="NCBI Taxonomy" id="2607653"/>
    <lineage>
        <taxon>Bacteria</taxon>
        <taxon>Pseudomonadati</taxon>
        <taxon>Bacteroidota</taxon>
        <taxon>Chitinophagia</taxon>
        <taxon>Chitinophagales</taxon>
        <taxon>Chitinophagaceae</taxon>
        <taxon>Chitinophaga</taxon>
    </lineage>
</organism>
<proteinExistence type="predicted"/>
<dbReference type="RefSeq" id="WP_149838130.1">
    <property type="nucleotide sequence ID" value="NZ_VUOC01000002.1"/>
</dbReference>
<dbReference type="Gene3D" id="3.10.180.10">
    <property type="entry name" value="2,3-Dihydroxybiphenyl 1,2-Dioxygenase, domain 1"/>
    <property type="match status" value="1"/>
</dbReference>
<dbReference type="AlphaFoldDB" id="A0A5B2VWU8"/>
<sequence length="144" mass="16254">MAAVNPYLHFNGNCGEVFDFYKSVFGTEYMGGKMKYSDGPKEHQLEGKENDRIMHVCLPIGQGTYLMGSDRPASFGDINQGDSYYISISAGSEEEAKRLFDGLSANGKVQMPLEKTFWGAYFGMFTDKYGINWMVNYQFEEPKS</sequence>
<comment type="caution">
    <text evidence="2">The sequence shown here is derived from an EMBL/GenBank/DDBJ whole genome shotgun (WGS) entry which is preliminary data.</text>
</comment>
<dbReference type="CDD" id="cd06588">
    <property type="entry name" value="PhnB_like"/>
    <property type="match status" value="1"/>
</dbReference>
<evidence type="ECO:0000313" key="2">
    <source>
        <dbReference type="EMBL" id="KAA2243254.1"/>
    </source>
</evidence>
<feature type="domain" description="Glyoxalase/fosfomycin resistance/dioxygenase" evidence="1">
    <location>
        <begin position="10"/>
        <end position="135"/>
    </location>
</feature>
<dbReference type="Proteomes" id="UP000324611">
    <property type="component" value="Unassembled WGS sequence"/>
</dbReference>
<dbReference type="InterPro" id="IPR004360">
    <property type="entry name" value="Glyas_Fos-R_dOase_dom"/>
</dbReference>
<reference evidence="2 3" key="1">
    <citation type="submission" date="2019-09" db="EMBL/GenBank/DDBJ databases">
        <title>Chitinophaga ginsengihumi sp. nov., isolated from soil of ginseng rhizosphere.</title>
        <authorList>
            <person name="Lee J."/>
        </authorList>
    </citation>
    <scope>NUCLEOTIDE SEQUENCE [LARGE SCALE GENOMIC DNA]</scope>
    <source>
        <strain evidence="2 3">BN140078</strain>
    </source>
</reference>
<dbReference type="Pfam" id="PF00903">
    <property type="entry name" value="Glyoxalase"/>
    <property type="match status" value="1"/>
</dbReference>
<name>A0A5B2VWU8_9BACT</name>
<dbReference type="SUPFAM" id="SSF54593">
    <property type="entry name" value="Glyoxalase/Bleomycin resistance protein/Dihydroxybiphenyl dioxygenase"/>
    <property type="match status" value="1"/>
</dbReference>